<dbReference type="EMBL" id="GBRH01224437">
    <property type="protein sequence ID" value="JAD73458.1"/>
    <property type="molecule type" value="Transcribed_RNA"/>
</dbReference>
<sequence>MVLAKHLHEVIIFFSSSIPILTTMSPVCADEFHSNCRIYNLQICLCMFQ</sequence>
<reference evidence="1" key="2">
    <citation type="journal article" date="2015" name="Data Brief">
        <title>Shoot transcriptome of the giant reed, Arundo donax.</title>
        <authorList>
            <person name="Barrero R.A."/>
            <person name="Guerrero F.D."/>
            <person name="Moolhuijzen P."/>
            <person name="Goolsby J.A."/>
            <person name="Tidwell J."/>
            <person name="Bellgard S.E."/>
            <person name="Bellgard M.I."/>
        </authorList>
    </citation>
    <scope>NUCLEOTIDE SEQUENCE</scope>
    <source>
        <tissue evidence="1">Shoot tissue taken approximately 20 cm above the soil surface</tissue>
    </source>
</reference>
<organism evidence="1">
    <name type="scientific">Arundo donax</name>
    <name type="common">Giant reed</name>
    <name type="synonym">Donax arundinaceus</name>
    <dbReference type="NCBI Taxonomy" id="35708"/>
    <lineage>
        <taxon>Eukaryota</taxon>
        <taxon>Viridiplantae</taxon>
        <taxon>Streptophyta</taxon>
        <taxon>Embryophyta</taxon>
        <taxon>Tracheophyta</taxon>
        <taxon>Spermatophyta</taxon>
        <taxon>Magnoliopsida</taxon>
        <taxon>Liliopsida</taxon>
        <taxon>Poales</taxon>
        <taxon>Poaceae</taxon>
        <taxon>PACMAD clade</taxon>
        <taxon>Arundinoideae</taxon>
        <taxon>Arundineae</taxon>
        <taxon>Arundo</taxon>
    </lineage>
</organism>
<reference evidence="1" key="1">
    <citation type="submission" date="2014-09" db="EMBL/GenBank/DDBJ databases">
        <authorList>
            <person name="Magalhaes I.L.F."/>
            <person name="Oliveira U."/>
            <person name="Santos F.R."/>
            <person name="Vidigal T.H.D.A."/>
            <person name="Brescovit A.D."/>
            <person name="Santos A.J."/>
        </authorList>
    </citation>
    <scope>NUCLEOTIDE SEQUENCE</scope>
    <source>
        <tissue evidence="1">Shoot tissue taken approximately 20 cm above the soil surface</tissue>
    </source>
</reference>
<name>A0A0A9CG72_ARUDO</name>
<accession>A0A0A9CG72</accession>
<protein>
    <submittedName>
        <fullName evidence="1">Uncharacterized protein</fullName>
    </submittedName>
</protein>
<proteinExistence type="predicted"/>
<evidence type="ECO:0000313" key="1">
    <source>
        <dbReference type="EMBL" id="JAD73458.1"/>
    </source>
</evidence>
<dbReference type="AlphaFoldDB" id="A0A0A9CG72"/>